<gene>
    <name evidence="3" type="ORF">CH063_06609</name>
    <name evidence="4" type="ORF">CH63R_00194</name>
</gene>
<dbReference type="CDD" id="cd10170">
    <property type="entry name" value="ASKHA_NBD_HSP70"/>
    <property type="match status" value="1"/>
</dbReference>
<evidence type="ECO:0000256" key="1">
    <source>
        <dbReference type="ARBA" id="ARBA00022741"/>
    </source>
</evidence>
<dbReference type="VEuPathDB" id="FungiDB:CH63R_00194"/>
<dbReference type="Proteomes" id="UP000092177">
    <property type="component" value="Chromosome 1"/>
</dbReference>
<reference evidence="3" key="1">
    <citation type="submission" date="2011-12" db="EMBL/GenBank/DDBJ databases">
        <title>The genome sequence of Colletotrichum higginsianum IMI 34906.</title>
        <authorList>
            <person name="Ma L.-J."/>
            <person name="O'Connell R."/>
            <person name="van Themaat E.V.L."/>
            <person name="Stueber K."/>
            <person name="Young S.K."/>
            <person name="Zeng Q."/>
            <person name="Gargeya S."/>
            <person name="Fitzgerald M."/>
            <person name="Haas B."/>
            <person name="Abouelleil A."/>
            <person name="Alvarado L."/>
            <person name="Arachchi H.M."/>
            <person name="Berlin A."/>
            <person name="Chapman S.B."/>
            <person name="Gearin G."/>
            <person name="Goldberg J."/>
            <person name="Griggs A."/>
            <person name="Gujja S."/>
            <person name="Hansen M."/>
            <person name="Heiman D."/>
            <person name="Howarth C."/>
            <person name="Larimer J."/>
            <person name="Lui A."/>
            <person name="MacDonald P.J.P."/>
            <person name="McCowen C."/>
            <person name="Montmayeur A."/>
            <person name="Murphy C."/>
            <person name="Neiman D."/>
            <person name="Pearson M."/>
            <person name="Priest M."/>
            <person name="Roberts A."/>
            <person name="Saif S."/>
            <person name="Shea T."/>
            <person name="Sisk P."/>
            <person name="Stolte C."/>
            <person name="Sykes S."/>
            <person name="Wortman J."/>
            <person name="Nusbaum C."/>
            <person name="Birren B."/>
        </authorList>
    </citation>
    <scope>NUCLEOTIDE SEQUENCE [LARGE SCALE GENOMIC DNA]</scope>
    <source>
        <strain evidence="3">IMI 349063</strain>
    </source>
</reference>
<evidence type="ECO:0000313" key="5">
    <source>
        <dbReference type="Proteomes" id="UP000007174"/>
    </source>
</evidence>
<dbReference type="STRING" id="759273.H1V358"/>
<dbReference type="RefSeq" id="XP_018163531.1">
    <property type="nucleotide sequence ID" value="XM_018295169.1"/>
</dbReference>
<dbReference type="EMBL" id="LTAN01000001">
    <property type="protein sequence ID" value="OBR15014.1"/>
    <property type="molecule type" value="Genomic_DNA"/>
</dbReference>
<organism evidence="3 5">
    <name type="scientific">Colletotrichum higginsianum (strain IMI 349063)</name>
    <name type="common">Crucifer anthracnose fungus</name>
    <dbReference type="NCBI Taxonomy" id="759273"/>
    <lineage>
        <taxon>Eukaryota</taxon>
        <taxon>Fungi</taxon>
        <taxon>Dikarya</taxon>
        <taxon>Ascomycota</taxon>
        <taxon>Pezizomycotina</taxon>
        <taxon>Sordariomycetes</taxon>
        <taxon>Hypocreomycetidae</taxon>
        <taxon>Glomerellales</taxon>
        <taxon>Glomerellaceae</taxon>
        <taxon>Colletotrichum</taxon>
        <taxon>Colletotrichum destructivum species complex</taxon>
    </lineage>
</organism>
<dbReference type="EMBL" id="CACQ02001227">
    <property type="protein sequence ID" value="CCF34660.1"/>
    <property type="molecule type" value="Genomic_DNA"/>
</dbReference>
<dbReference type="OrthoDB" id="2963168at2759"/>
<dbReference type="SUPFAM" id="SSF53067">
    <property type="entry name" value="Actin-like ATPase domain"/>
    <property type="match status" value="2"/>
</dbReference>
<dbReference type="GeneID" id="28859276"/>
<evidence type="ECO:0000313" key="3">
    <source>
        <dbReference type="EMBL" id="CCF34660.1"/>
    </source>
</evidence>
<keyword evidence="6" id="KW-1185">Reference proteome</keyword>
<protein>
    <submittedName>
        <fullName evidence="4">Hsp70 family chaperone</fullName>
    </submittedName>
</protein>
<dbReference type="AlphaFoldDB" id="H1V358"/>
<evidence type="ECO:0000256" key="2">
    <source>
        <dbReference type="ARBA" id="ARBA00022840"/>
    </source>
</evidence>
<keyword evidence="1" id="KW-0547">Nucleotide-binding</keyword>
<dbReference type="PANTHER" id="PTHR14187:SF5">
    <property type="entry name" value="HEAT SHOCK 70 KDA PROTEIN 12A"/>
    <property type="match status" value="1"/>
</dbReference>
<dbReference type="GO" id="GO:0005524">
    <property type="term" value="F:ATP binding"/>
    <property type="evidence" value="ECO:0007669"/>
    <property type="project" value="UniProtKB-KW"/>
</dbReference>
<dbReference type="KEGG" id="chig:CH63R_00194"/>
<reference evidence="4" key="3">
    <citation type="submission" date="2016-02" db="EMBL/GenBank/DDBJ databases">
        <title>Resequencing and annotation of the Colletotrichum higginsianum genome.</title>
        <authorList>
            <person name="O'Connell R."/>
            <person name="Zambounis A."/>
            <person name="Thon M."/>
            <person name="Dallery J.-F."/>
        </authorList>
    </citation>
    <scope>NUCLEOTIDE SEQUENCE [LARGE SCALE GENOMIC DNA]</scope>
    <source>
        <strain evidence="4">IMI 349063</strain>
    </source>
</reference>
<evidence type="ECO:0000313" key="4">
    <source>
        <dbReference type="EMBL" id="OBR15014.1"/>
    </source>
</evidence>
<sequence length="608" mass="67971">MAAKKKKEHVIVVGIDFGTTFSGVSWAYLGQPDVIEVITRWETELNFASDTEKTPTAILFQKPQGEVFWGSGIPLDTDQEPLRWFKLLLVDEKDLPLDVKHSSQIAAAKALAKAANKDPLEIISSYLRLLWNHSMECIGISAGEQTVKLCRFHVVITLPAIWPDYAKARMRNAAEHAGITQHRPAGKTSLTFISEPEAAALATTKDVTCKPQAKKGDYFVVCDAGGGTVDLISYEITSLNPTVVREAIKGDGGLCGGVFLDEAFLNLIKEKVTPAAWAMVPNEEAANMLNCDWENGIKQRYEGQENRTWNVRLPPECQIRNGFTRGIKRKRNLMLGHNDLHHVFDPIAKKIGKLIQKQIDGVLTVSGKLPKTIILVGGFGRSRYIHNYVKSMLDDGITLLQSSGTKPWTAICRGATLQGLASLSLSPDLAVSVRSRISRASYGIEYRQKFDPRLHDPSDKYWYQEEQDWYVNGNMKWFLEQGMDVSSTQPVRHEYYRLYSSAPKEITDTFHVTAISPAPKRQTSDVKRLCDVTWNKMIDFEALPRFTNSLGKVFGKLEFIIEMACAGASIDFTVIHDGKRVCSKNVEVDFEGNLTNEDEESSSEDESE</sequence>
<dbReference type="HOGENOM" id="CLU_009958_6_1_1"/>
<name>H1V358_COLHI</name>
<dbReference type="Pfam" id="PF00012">
    <property type="entry name" value="HSP70"/>
    <property type="match status" value="1"/>
</dbReference>
<dbReference type="Gene3D" id="3.30.420.40">
    <property type="match status" value="1"/>
</dbReference>
<dbReference type="eggNOG" id="KOG0101">
    <property type="taxonomic scope" value="Eukaryota"/>
</dbReference>
<dbReference type="GO" id="GO:0140662">
    <property type="term" value="F:ATP-dependent protein folding chaperone"/>
    <property type="evidence" value="ECO:0007669"/>
    <property type="project" value="InterPro"/>
</dbReference>
<keyword evidence="2" id="KW-0067">ATP-binding</keyword>
<dbReference type="Proteomes" id="UP000007174">
    <property type="component" value="Unassembled WGS sequence"/>
</dbReference>
<proteinExistence type="predicted"/>
<dbReference type="InterPro" id="IPR013126">
    <property type="entry name" value="Hsp_70_fam"/>
</dbReference>
<dbReference type="InterPro" id="IPR043129">
    <property type="entry name" value="ATPase_NBD"/>
</dbReference>
<reference evidence="5" key="2">
    <citation type="journal article" date="2012" name="Nat. Genet.">
        <title>Lifestyle transitions in plant pathogenic Colletotrichum fungi deciphered by genome and transcriptome analyses.</title>
        <authorList>
            <person name="O'Connell R.J."/>
            <person name="Thon M.R."/>
            <person name="Hacquard S."/>
            <person name="Amyotte S.G."/>
            <person name="Kleemann J."/>
            <person name="Torres M.F."/>
            <person name="Damm U."/>
            <person name="Buiate E.A."/>
            <person name="Epstein L."/>
            <person name="Alkan N."/>
            <person name="Altmueller J."/>
            <person name="Alvarado-Balderrama L."/>
            <person name="Bauser C.A."/>
            <person name="Becker C."/>
            <person name="Birren B.W."/>
            <person name="Chen Z."/>
            <person name="Choi J."/>
            <person name="Crouch J.A."/>
            <person name="Duvick J.P."/>
            <person name="Farman M.A."/>
            <person name="Gan P."/>
            <person name="Heiman D."/>
            <person name="Henrissat B."/>
            <person name="Howard R.J."/>
            <person name="Kabbage M."/>
            <person name="Koch C."/>
            <person name="Kracher B."/>
            <person name="Kubo Y."/>
            <person name="Law A.D."/>
            <person name="Lebrun M.-H."/>
            <person name="Lee Y.-H."/>
            <person name="Miyara I."/>
            <person name="Moore N."/>
            <person name="Neumann U."/>
            <person name="Nordstroem K."/>
            <person name="Panaccione D.G."/>
            <person name="Panstruga R."/>
            <person name="Place M."/>
            <person name="Proctor R.H."/>
            <person name="Prusky D."/>
            <person name="Rech G."/>
            <person name="Reinhardt R."/>
            <person name="Rollins J.A."/>
            <person name="Rounsley S."/>
            <person name="Schardl C.L."/>
            <person name="Schwartz D.C."/>
            <person name="Shenoy N."/>
            <person name="Shirasu K."/>
            <person name="Sikhakolli U.R."/>
            <person name="Stueber K."/>
            <person name="Sukno S.A."/>
            <person name="Sweigard J.A."/>
            <person name="Takano Y."/>
            <person name="Takahara H."/>
            <person name="Trail F."/>
            <person name="van der Does H.C."/>
            <person name="Voll L.M."/>
            <person name="Will I."/>
            <person name="Young S."/>
            <person name="Zeng Q."/>
            <person name="Zhang J."/>
            <person name="Zhou S."/>
            <person name="Dickman M.B."/>
            <person name="Schulze-Lefert P."/>
            <person name="Ver Loren van Themaat E."/>
            <person name="Ma L.-J."/>
            <person name="Vaillancourt L.J."/>
        </authorList>
    </citation>
    <scope>NUCLEOTIDE SEQUENCE [LARGE SCALE GENOMIC DNA]</scope>
    <source>
        <strain evidence="5">IMI 349063</strain>
    </source>
</reference>
<dbReference type="PANTHER" id="PTHR14187">
    <property type="entry name" value="ALPHA KINASE/ELONGATION FACTOR 2 KINASE"/>
    <property type="match status" value="1"/>
</dbReference>
<accession>H1V358</accession>
<evidence type="ECO:0000313" key="6">
    <source>
        <dbReference type="Proteomes" id="UP000092177"/>
    </source>
</evidence>
<reference evidence="6" key="4">
    <citation type="journal article" date="2017" name="BMC Genomics">
        <title>Gapless genome assembly of Colletotrichum higginsianum reveals chromosome structure and association of transposable elements with secondary metabolite gene clusters.</title>
        <authorList>
            <person name="Dallery J.-F."/>
            <person name="Lapalu N."/>
            <person name="Zampounis A."/>
            <person name="Pigne S."/>
            <person name="Luyten I."/>
            <person name="Amselem J."/>
            <person name="Wittenberg A.H.J."/>
            <person name="Zhou S."/>
            <person name="de Queiroz M.V."/>
            <person name="Robin G.P."/>
            <person name="Auger A."/>
            <person name="Hainaut M."/>
            <person name="Henrissat B."/>
            <person name="Kim K.-T."/>
            <person name="Lee Y.-H."/>
            <person name="Lespinet O."/>
            <person name="Schwartz D.C."/>
            <person name="Thon M.R."/>
            <person name="O'Connell R.J."/>
        </authorList>
    </citation>
    <scope>NUCLEOTIDE SEQUENCE [LARGE SCALE GENOMIC DNA]</scope>
    <source>
        <strain evidence="6">IMI 349063</strain>
    </source>
</reference>